<organism evidence="2 3">
    <name type="scientific">Kitasatospora indigofera</name>
    <dbReference type="NCBI Taxonomy" id="67307"/>
    <lineage>
        <taxon>Bacteria</taxon>
        <taxon>Bacillati</taxon>
        <taxon>Actinomycetota</taxon>
        <taxon>Actinomycetes</taxon>
        <taxon>Kitasatosporales</taxon>
        <taxon>Streptomycetaceae</taxon>
        <taxon>Kitasatospora</taxon>
    </lineage>
</organism>
<comment type="caution">
    <text evidence="2">The sequence shown here is derived from an EMBL/GenBank/DDBJ whole genome shotgun (WGS) entry which is preliminary data.</text>
</comment>
<protein>
    <recommendedName>
        <fullName evidence="4">Tetratricopeptide repeat protein</fullName>
    </recommendedName>
</protein>
<evidence type="ECO:0000313" key="3">
    <source>
        <dbReference type="Proteomes" id="UP000617734"/>
    </source>
</evidence>
<dbReference type="Gene3D" id="1.25.40.10">
    <property type="entry name" value="Tetratricopeptide repeat domain"/>
    <property type="match status" value="1"/>
</dbReference>
<evidence type="ECO:0008006" key="4">
    <source>
        <dbReference type="Google" id="ProtNLM"/>
    </source>
</evidence>
<dbReference type="GeneID" id="95358500"/>
<name>A0A919KNN4_9ACTN</name>
<gene>
    <name evidence="2" type="ORF">GCM10018781_18820</name>
</gene>
<dbReference type="RefSeq" id="WP_190210356.1">
    <property type="nucleotide sequence ID" value="NZ_BNBO01000007.1"/>
</dbReference>
<feature type="compositionally biased region" description="Basic and acidic residues" evidence="1">
    <location>
        <begin position="144"/>
        <end position="157"/>
    </location>
</feature>
<dbReference type="InterPro" id="IPR011990">
    <property type="entry name" value="TPR-like_helical_dom_sf"/>
</dbReference>
<dbReference type="EMBL" id="BNBO01000007">
    <property type="protein sequence ID" value="GHH65875.1"/>
    <property type="molecule type" value="Genomic_DNA"/>
</dbReference>
<evidence type="ECO:0000313" key="2">
    <source>
        <dbReference type="EMBL" id="GHH65875.1"/>
    </source>
</evidence>
<dbReference type="AlphaFoldDB" id="A0A919KNN4"/>
<dbReference type="Proteomes" id="UP000617734">
    <property type="component" value="Unassembled WGS sequence"/>
</dbReference>
<feature type="compositionally biased region" description="Low complexity" evidence="1">
    <location>
        <begin position="108"/>
        <end position="140"/>
    </location>
</feature>
<accession>A0A919KNN4</accession>
<sequence length="157" mass="15474">MVTGGPVGATDGTRGTGRGPGPRAEGEPVRFAAAVMRGTALAELGDYAGAEAVLRGAIRVHEAVHGPDDPRLALPLRALAATRAARGGLAEAERLSLRVLALVQDGAGHPAARGAAAVPRPAPAAPAAAAAAPHGTPPAGADGGARRQEQEGRSEQS</sequence>
<reference evidence="2" key="1">
    <citation type="journal article" date="2014" name="Int. J. Syst. Evol. Microbiol.">
        <title>Complete genome sequence of Corynebacterium casei LMG S-19264T (=DSM 44701T), isolated from a smear-ripened cheese.</title>
        <authorList>
            <consortium name="US DOE Joint Genome Institute (JGI-PGF)"/>
            <person name="Walter F."/>
            <person name="Albersmeier A."/>
            <person name="Kalinowski J."/>
            <person name="Ruckert C."/>
        </authorList>
    </citation>
    <scope>NUCLEOTIDE SEQUENCE</scope>
    <source>
        <strain evidence="2">JCM 4646</strain>
    </source>
</reference>
<dbReference type="SUPFAM" id="SSF48452">
    <property type="entry name" value="TPR-like"/>
    <property type="match status" value="1"/>
</dbReference>
<feature type="region of interest" description="Disordered" evidence="1">
    <location>
        <begin position="1"/>
        <end position="27"/>
    </location>
</feature>
<feature type="region of interest" description="Disordered" evidence="1">
    <location>
        <begin position="108"/>
        <end position="157"/>
    </location>
</feature>
<evidence type="ECO:0000256" key="1">
    <source>
        <dbReference type="SAM" id="MobiDB-lite"/>
    </source>
</evidence>
<keyword evidence="3" id="KW-1185">Reference proteome</keyword>
<reference evidence="2" key="2">
    <citation type="submission" date="2020-09" db="EMBL/GenBank/DDBJ databases">
        <authorList>
            <person name="Sun Q."/>
            <person name="Ohkuma M."/>
        </authorList>
    </citation>
    <scope>NUCLEOTIDE SEQUENCE</scope>
    <source>
        <strain evidence="2">JCM 4646</strain>
    </source>
</reference>
<proteinExistence type="predicted"/>
<dbReference type="Pfam" id="PF13424">
    <property type="entry name" value="TPR_12"/>
    <property type="match status" value="1"/>
</dbReference>